<feature type="transmembrane region" description="Helical" evidence="19">
    <location>
        <begin position="12"/>
        <end position="32"/>
    </location>
</feature>
<evidence type="ECO:0000256" key="19">
    <source>
        <dbReference type="SAM" id="Phobius"/>
    </source>
</evidence>
<comment type="function">
    <text evidence="1">This is one of the chains of the nonenzymatic component (CF(0) subunit) of the mitochondrial ATPase complex.</text>
</comment>
<evidence type="ECO:0000256" key="18">
    <source>
        <dbReference type="ARBA" id="ARBA00048383"/>
    </source>
</evidence>
<evidence type="ECO:0000256" key="12">
    <source>
        <dbReference type="ARBA" id="ARBA00022989"/>
    </source>
</evidence>
<evidence type="ECO:0000259" key="20">
    <source>
        <dbReference type="Pfam" id="PF02326"/>
    </source>
</evidence>
<dbReference type="EC" id="7.1.2.2" evidence="4"/>
<evidence type="ECO:0000256" key="6">
    <source>
        <dbReference type="ARBA" id="ARBA00022547"/>
    </source>
</evidence>
<evidence type="ECO:0000256" key="2">
    <source>
        <dbReference type="ARBA" id="ARBA00004304"/>
    </source>
</evidence>
<evidence type="ECO:0000256" key="3">
    <source>
        <dbReference type="ARBA" id="ARBA00011648"/>
    </source>
</evidence>
<evidence type="ECO:0000256" key="8">
    <source>
        <dbReference type="ARBA" id="ARBA00022741"/>
    </source>
</evidence>
<evidence type="ECO:0000256" key="5">
    <source>
        <dbReference type="ARBA" id="ARBA00022448"/>
    </source>
</evidence>
<keyword evidence="8" id="KW-0547">Nucleotide-binding</keyword>
<keyword evidence="9" id="KW-0375">Hydrogen ion transport</keyword>
<gene>
    <name evidence="21" type="primary">atp8</name>
</gene>
<evidence type="ECO:0000256" key="17">
    <source>
        <dbReference type="ARBA" id="ARBA00030649"/>
    </source>
</evidence>
<evidence type="ECO:0000256" key="16">
    <source>
        <dbReference type="ARBA" id="ARBA00023310"/>
    </source>
</evidence>
<accession>A0A348AYU7</accession>
<keyword evidence="12 19" id="KW-1133">Transmembrane helix</keyword>
<keyword evidence="13" id="KW-0406">Ion transport</keyword>
<evidence type="ECO:0000256" key="14">
    <source>
        <dbReference type="ARBA" id="ARBA00023128"/>
    </source>
</evidence>
<keyword evidence="15 19" id="KW-0472">Membrane</keyword>
<feature type="domain" description="ATP synthase YMF19-like N-terminal" evidence="20">
    <location>
        <begin position="2"/>
        <end position="75"/>
    </location>
</feature>
<keyword evidence="16" id="KW-0066">ATP synthesis</keyword>
<dbReference type="GO" id="GO:1902600">
    <property type="term" value="P:proton transmembrane transport"/>
    <property type="evidence" value="ECO:0007669"/>
    <property type="project" value="UniProtKB-KW"/>
</dbReference>
<evidence type="ECO:0000256" key="4">
    <source>
        <dbReference type="ARBA" id="ARBA00012473"/>
    </source>
</evidence>
<dbReference type="GO" id="GO:0006754">
    <property type="term" value="P:ATP biosynthetic process"/>
    <property type="evidence" value="ECO:0007669"/>
    <property type="project" value="UniProtKB-KW"/>
</dbReference>
<reference evidence="21" key="1">
    <citation type="journal article" date="2018" name="Sci. Rep.">
        <title>Ophirina amphinema n. gen., n. sp., a New Deeply Branching Discobid with Phylogenetic Affinity to Jakobids.</title>
        <authorList>
            <person name="Yabuki A."/>
            <person name="Gyaltshen Y."/>
            <person name="Heiss A.A."/>
            <person name="Fujikura K."/>
            <person name="Kim E."/>
        </authorList>
    </citation>
    <scope>NUCLEOTIDE SEQUENCE</scope>
    <source>
        <strain evidence="21">JB</strain>
    </source>
</reference>
<sequence>MPQLDQVTFLPQVFWLVVLFLLFYIVSSEYYLPRISAGLKLRAKYFSHVGKGLNDKLSSDNLSLTNNLDKTLSPSVTYAVDFIGSVSKEANSWISASLGQVYASQWKSINHDYLSRVVRVVGMSSLISQFLKVK</sequence>
<keyword evidence="6" id="KW-0138">CF(0)</keyword>
<geneLocation type="mitochondrion" evidence="21"/>
<dbReference type="InterPro" id="IPR044975">
    <property type="entry name" value="YMF19-like"/>
</dbReference>
<dbReference type="GO" id="GO:0031966">
    <property type="term" value="C:mitochondrial membrane"/>
    <property type="evidence" value="ECO:0007669"/>
    <property type="project" value="UniProtKB-SubCell"/>
</dbReference>
<evidence type="ECO:0000256" key="10">
    <source>
        <dbReference type="ARBA" id="ARBA00022840"/>
    </source>
</evidence>
<name>A0A348AYU7_9EUKA</name>
<evidence type="ECO:0000256" key="1">
    <source>
        <dbReference type="ARBA" id="ARBA00003096"/>
    </source>
</evidence>
<dbReference type="InterPro" id="IPR003319">
    <property type="entry name" value="YMF19-like_N"/>
</dbReference>
<dbReference type="PANTHER" id="PTHR36816:SF1">
    <property type="entry name" value="ATP SYNTHASE PROTEIN YMF19"/>
    <property type="match status" value="1"/>
</dbReference>
<dbReference type="AlphaFoldDB" id="A0A348AYU7"/>
<dbReference type="GO" id="GO:0045259">
    <property type="term" value="C:proton-transporting ATP synthase complex"/>
    <property type="evidence" value="ECO:0007669"/>
    <property type="project" value="UniProtKB-KW"/>
</dbReference>
<dbReference type="EMBL" id="LC369600">
    <property type="protein sequence ID" value="BBD14165.1"/>
    <property type="molecule type" value="Genomic_DNA"/>
</dbReference>
<keyword evidence="5" id="KW-0813">Transport</keyword>
<evidence type="ECO:0000256" key="7">
    <source>
        <dbReference type="ARBA" id="ARBA00022692"/>
    </source>
</evidence>
<dbReference type="GO" id="GO:0005524">
    <property type="term" value="F:ATP binding"/>
    <property type="evidence" value="ECO:0007669"/>
    <property type="project" value="UniProtKB-KW"/>
</dbReference>
<dbReference type="PANTHER" id="PTHR36816">
    <property type="entry name" value="ATP SYNTHASE PROTEIN YMF19"/>
    <property type="match status" value="1"/>
</dbReference>
<proteinExistence type="predicted"/>
<keyword evidence="11" id="KW-1278">Translocase</keyword>
<comment type="subunit">
    <text evidence="3">F-type ATPases have 2 components, CF(1) - the catalytic core - and CF(0) - the membrane proton channel. CF(1) has five subunits: alpha(3), beta(3), gamma(1), delta(1), epsilon(1). CF(0) has three main subunits: a, b and c.</text>
</comment>
<keyword evidence="7 19" id="KW-0812">Transmembrane</keyword>
<evidence type="ECO:0000256" key="9">
    <source>
        <dbReference type="ARBA" id="ARBA00022781"/>
    </source>
</evidence>
<evidence type="ECO:0000256" key="13">
    <source>
        <dbReference type="ARBA" id="ARBA00023065"/>
    </source>
</evidence>
<evidence type="ECO:0000313" key="21">
    <source>
        <dbReference type="EMBL" id="BBD14165.1"/>
    </source>
</evidence>
<organism evidence="21">
    <name type="scientific">Ophirina amphinema</name>
    <dbReference type="NCBI Taxonomy" id="2108040"/>
    <lineage>
        <taxon>Eukaryota</taxon>
        <taxon>Discoba</taxon>
        <taxon>Jakobida</taxon>
        <taxon>Ophirinina</taxon>
        <taxon>Ophirinidae</taxon>
        <taxon>Ophirina</taxon>
    </lineage>
</organism>
<protein>
    <recommendedName>
        <fullName evidence="4">H(+)-transporting two-sector ATPase</fullName>
        <ecNumber evidence="4">7.1.2.2</ecNumber>
    </recommendedName>
    <alternativeName>
        <fullName evidence="17">Mitochondrial protein YMF19</fullName>
    </alternativeName>
</protein>
<keyword evidence="14 21" id="KW-0496">Mitochondrion</keyword>
<evidence type="ECO:0000256" key="11">
    <source>
        <dbReference type="ARBA" id="ARBA00022967"/>
    </source>
</evidence>
<dbReference type="Pfam" id="PF02326">
    <property type="entry name" value="YMF19"/>
    <property type="match status" value="1"/>
</dbReference>
<keyword evidence="10" id="KW-0067">ATP-binding</keyword>
<comment type="catalytic activity">
    <reaction evidence="18">
        <text>ATP + H2O + 4 H(+)(in) = ADP + phosphate + 5 H(+)(out)</text>
        <dbReference type="Rhea" id="RHEA:57720"/>
        <dbReference type="ChEBI" id="CHEBI:15377"/>
        <dbReference type="ChEBI" id="CHEBI:15378"/>
        <dbReference type="ChEBI" id="CHEBI:30616"/>
        <dbReference type="ChEBI" id="CHEBI:43474"/>
        <dbReference type="ChEBI" id="CHEBI:456216"/>
        <dbReference type="EC" id="7.1.2.2"/>
    </reaction>
</comment>
<comment type="subcellular location">
    <subcellularLocation>
        <location evidence="2">Mitochondrion membrane</location>
        <topology evidence="2">Single-pass membrane protein</topology>
    </subcellularLocation>
</comment>
<evidence type="ECO:0000256" key="15">
    <source>
        <dbReference type="ARBA" id="ARBA00023136"/>
    </source>
</evidence>